<keyword evidence="1" id="KW-0472">Membrane</keyword>
<dbReference type="PANTHER" id="PTHR14969:SF13">
    <property type="entry name" value="AT30094P"/>
    <property type="match status" value="1"/>
</dbReference>
<dbReference type="CDD" id="cd03392">
    <property type="entry name" value="PAP2_like_2"/>
    <property type="match status" value="1"/>
</dbReference>
<dbReference type="OrthoDB" id="9789113at2"/>
<protein>
    <submittedName>
        <fullName evidence="3">Phosphatase PAP2 family protein</fullName>
    </submittedName>
</protein>
<dbReference type="RefSeq" id="WP_160561616.1">
    <property type="nucleotide sequence ID" value="NZ_QZDT01000044.1"/>
</dbReference>
<keyword evidence="1" id="KW-1133">Transmembrane helix</keyword>
<feature type="domain" description="Phosphatidic acid phosphatase type 2/haloperoxidase" evidence="2">
    <location>
        <begin position="2"/>
        <end position="113"/>
    </location>
</feature>
<evidence type="ECO:0000313" key="3">
    <source>
        <dbReference type="EMBL" id="NBJ94599.1"/>
    </source>
</evidence>
<dbReference type="SMART" id="SM00014">
    <property type="entry name" value="acidPPc"/>
    <property type="match status" value="1"/>
</dbReference>
<dbReference type="AlphaFoldDB" id="A0A9X5GTW7"/>
<feature type="transmembrane region" description="Helical" evidence="1">
    <location>
        <begin position="102"/>
        <end position="120"/>
    </location>
</feature>
<gene>
    <name evidence="3" type="ORF">D5281_18970</name>
</gene>
<dbReference type="Proteomes" id="UP001154420">
    <property type="component" value="Unassembled WGS sequence"/>
</dbReference>
<dbReference type="EMBL" id="QZDT01000044">
    <property type="protein sequence ID" value="NBJ94599.1"/>
    <property type="molecule type" value="Genomic_DNA"/>
</dbReference>
<dbReference type="Pfam" id="PF01569">
    <property type="entry name" value="PAP2"/>
    <property type="match status" value="1"/>
</dbReference>
<name>A0A9X5GTW7_9FIRM</name>
<keyword evidence="4" id="KW-1185">Reference proteome</keyword>
<evidence type="ECO:0000259" key="2">
    <source>
        <dbReference type="SMART" id="SM00014"/>
    </source>
</evidence>
<dbReference type="InterPro" id="IPR036938">
    <property type="entry name" value="PAP2/HPO_sf"/>
</dbReference>
<keyword evidence="1" id="KW-0812">Transmembrane</keyword>
<organism evidence="3 4">
    <name type="scientific">Parablautia muri</name>
    <dbReference type="NCBI Taxonomy" id="2320879"/>
    <lineage>
        <taxon>Bacteria</taxon>
        <taxon>Bacillati</taxon>
        <taxon>Bacillota</taxon>
        <taxon>Clostridia</taxon>
        <taxon>Lachnospirales</taxon>
        <taxon>Lachnospiraceae</taxon>
        <taxon>Parablautia</taxon>
    </lineage>
</organism>
<comment type="caution">
    <text evidence="3">The sequence shown here is derived from an EMBL/GenBank/DDBJ whole genome shotgun (WGS) entry which is preliminary data.</text>
</comment>
<dbReference type="SUPFAM" id="SSF48317">
    <property type="entry name" value="Acid phosphatase/Vanadium-dependent haloperoxidase"/>
    <property type="match status" value="1"/>
</dbReference>
<reference evidence="3" key="1">
    <citation type="submission" date="2018-09" db="EMBL/GenBank/DDBJ databases">
        <title>Murine metabolic-syndrome-specific gut microbial biobank.</title>
        <authorList>
            <person name="Liu C."/>
        </authorList>
    </citation>
    <scope>NUCLEOTIDE SEQUENCE</scope>
    <source>
        <strain evidence="3">D42-62</strain>
    </source>
</reference>
<proteinExistence type="predicted"/>
<evidence type="ECO:0000256" key="1">
    <source>
        <dbReference type="SAM" id="Phobius"/>
    </source>
</evidence>
<dbReference type="Gene3D" id="1.20.144.10">
    <property type="entry name" value="Phosphatidic acid phosphatase type 2/haloperoxidase"/>
    <property type="match status" value="1"/>
</dbReference>
<dbReference type="PANTHER" id="PTHR14969">
    <property type="entry name" value="SPHINGOSINE-1-PHOSPHATE PHOSPHOHYDROLASE"/>
    <property type="match status" value="1"/>
</dbReference>
<dbReference type="InterPro" id="IPR000326">
    <property type="entry name" value="PAP2/HPO"/>
</dbReference>
<sequence length="130" mass="14971">MLLYSVLVLFTYLINGFIKNIVMRPRPNVTHLTFADGYSFVSGHSSISIVLSVTLIAFFVPKIKKDVLRNCVTVFLCILPFCIAISRMYLRVHYFTDILGGWFVAVTYLCILYLGFYFIADRKRGKTHDK</sequence>
<feature type="transmembrane region" description="Helical" evidence="1">
    <location>
        <begin position="40"/>
        <end position="60"/>
    </location>
</feature>
<evidence type="ECO:0000313" key="4">
    <source>
        <dbReference type="Proteomes" id="UP001154420"/>
    </source>
</evidence>
<feature type="transmembrane region" description="Helical" evidence="1">
    <location>
        <begin position="67"/>
        <end position="90"/>
    </location>
</feature>
<accession>A0A9X5GTW7</accession>